<evidence type="ECO:0000313" key="2">
    <source>
        <dbReference type="Proteomes" id="UP000031512"/>
    </source>
</evidence>
<comment type="caution">
    <text evidence="1">The sequence shown here is derived from an EMBL/GenBank/DDBJ whole genome shotgun (WGS) entry which is preliminary data.</text>
</comment>
<dbReference type="RefSeq" id="XP_004832084.1">
    <property type="nucleotide sequence ID" value="XM_004832027.1"/>
</dbReference>
<dbReference type="KEGG" id="beq:BEWA_011910"/>
<keyword evidence="2" id="KW-1185">Reference proteome</keyword>
<name>L1LB05_THEEQ</name>
<dbReference type="AlphaFoldDB" id="L1LB05"/>
<gene>
    <name evidence="1" type="ORF">BEWA_011910</name>
</gene>
<dbReference type="EMBL" id="ACOU01000004">
    <property type="protein sequence ID" value="EKX72632.1"/>
    <property type="molecule type" value="Genomic_DNA"/>
</dbReference>
<dbReference type="Proteomes" id="UP000031512">
    <property type="component" value="Unassembled WGS sequence"/>
</dbReference>
<dbReference type="GeneID" id="15804267"/>
<dbReference type="VEuPathDB" id="PiroplasmaDB:BEWA_011910"/>
<reference evidence="1 2" key="1">
    <citation type="journal article" date="2012" name="BMC Genomics">
        <title>Comparative genomic analysis and phylogenetic position of Theileria equi.</title>
        <authorList>
            <person name="Kappmeyer L.S."/>
            <person name="Thiagarajan M."/>
            <person name="Herndon D.R."/>
            <person name="Ramsay J.D."/>
            <person name="Caler E."/>
            <person name="Djikeng A."/>
            <person name="Gillespie J.J."/>
            <person name="Lau A.O."/>
            <person name="Roalson E.H."/>
            <person name="Silva J.C."/>
            <person name="Silva M.G."/>
            <person name="Suarez C.E."/>
            <person name="Ueti M.W."/>
            <person name="Nene V.M."/>
            <person name="Mealey R.H."/>
            <person name="Knowles D.P."/>
            <person name="Brayton K.A."/>
        </authorList>
    </citation>
    <scope>NUCLEOTIDE SEQUENCE [LARGE SCALE GENOMIC DNA]</scope>
    <source>
        <strain evidence="1 2">WA</strain>
    </source>
</reference>
<dbReference type="eggNOG" id="ENOG502TN2S">
    <property type="taxonomic scope" value="Eukaryota"/>
</dbReference>
<sequence length="509" mass="57364">MDTNIEHTILSEFVTNSDLDRLFDWLHEDSKRNVILNNFISERVGHQDVSRFICEHAQFLYTGKIKEPYKLFDNEDLNNVATALGGSSVYSGGKRSNNDYRRLPSFERASGFMSILEQACRKVDKSLAYSSISQLFGHVKDDAAHLLRILTDVITKSEKRSPLVTSSLVSILEHVEGWNIDNAELCAFLESMSKIREEDDSHDVVPASLHAFITKIVANRKSDNDTSSLANIVCSLKQSPFNWIASMCLVHTTSIAGPLDTIPLSEAICAFTLLSCNNSTFPKVYTLETVAFMCLKVAHVLVENSDTDDVYSMGISMCDIAISNLRGYNLNSGQEIENSALIPWQPVEFLTILLDKSHERTEDVSRLLKGILFTLDCGTRDQILRGVLKSCSTDVGLALSIGECKEQSVQWLGCTHFHTEFVKSAIGILKDRLANVENIQEFSCSLSRLLNWLKFLCLCKYRNHYLAFIKRSLIEDVRSKFVSSLEGVVDNQQKLIEMLFEELLQLLER</sequence>
<organism evidence="1 2">
    <name type="scientific">Theileria equi strain WA</name>
    <dbReference type="NCBI Taxonomy" id="1537102"/>
    <lineage>
        <taxon>Eukaryota</taxon>
        <taxon>Sar</taxon>
        <taxon>Alveolata</taxon>
        <taxon>Apicomplexa</taxon>
        <taxon>Aconoidasida</taxon>
        <taxon>Piroplasmida</taxon>
        <taxon>Theileriidae</taxon>
        <taxon>Theileria</taxon>
    </lineage>
</organism>
<accession>L1LB05</accession>
<dbReference type="OrthoDB" id="361517at2759"/>
<protein>
    <submittedName>
        <fullName evidence="1">Uncharacterized protein</fullName>
    </submittedName>
</protein>
<proteinExistence type="predicted"/>
<evidence type="ECO:0000313" key="1">
    <source>
        <dbReference type="EMBL" id="EKX72632.1"/>
    </source>
</evidence>